<evidence type="ECO:0000313" key="2">
    <source>
        <dbReference type="EMBL" id="MDQ0546321.1"/>
    </source>
</evidence>
<dbReference type="InterPro" id="IPR014710">
    <property type="entry name" value="RmlC-like_jellyroll"/>
</dbReference>
<organism evidence="2 3">
    <name type="scientific">Methylobacterium brachiatum</name>
    <dbReference type="NCBI Taxonomy" id="269660"/>
    <lineage>
        <taxon>Bacteria</taxon>
        <taxon>Pseudomonadati</taxon>
        <taxon>Pseudomonadota</taxon>
        <taxon>Alphaproteobacteria</taxon>
        <taxon>Hyphomicrobiales</taxon>
        <taxon>Methylobacteriaceae</taxon>
        <taxon>Methylobacterium</taxon>
    </lineage>
</organism>
<dbReference type="EMBL" id="JAUSWL010000013">
    <property type="protein sequence ID" value="MDQ0546321.1"/>
    <property type="molecule type" value="Genomic_DNA"/>
</dbReference>
<dbReference type="Pfam" id="PF07883">
    <property type="entry name" value="Cupin_2"/>
    <property type="match status" value="1"/>
</dbReference>
<dbReference type="AlphaFoldDB" id="A0AAJ1TWT4"/>
<evidence type="ECO:0000313" key="3">
    <source>
        <dbReference type="Proteomes" id="UP001223420"/>
    </source>
</evidence>
<sequence length="118" mass="12737">MIDSTSPGAIMAFTCTIPALPTVQQDDATVRITRWDFPPGAVTGWHEHGWPYFVVMLVAGVLRVHDGAAVSETALAAGQSYMRPAGIRHDVMNGSEHPIAFIEIEVKRPDALVTLPDA</sequence>
<dbReference type="Proteomes" id="UP001223420">
    <property type="component" value="Unassembled WGS sequence"/>
</dbReference>
<dbReference type="InterPro" id="IPR011051">
    <property type="entry name" value="RmlC_Cupin_sf"/>
</dbReference>
<gene>
    <name evidence="2" type="ORF">QO001_005272</name>
</gene>
<keyword evidence="2" id="KW-0223">Dioxygenase</keyword>
<dbReference type="Gene3D" id="2.60.120.10">
    <property type="entry name" value="Jelly Rolls"/>
    <property type="match status" value="1"/>
</dbReference>
<comment type="caution">
    <text evidence="2">The sequence shown here is derived from an EMBL/GenBank/DDBJ whole genome shotgun (WGS) entry which is preliminary data.</text>
</comment>
<dbReference type="InterPro" id="IPR013096">
    <property type="entry name" value="Cupin_2"/>
</dbReference>
<reference evidence="2" key="1">
    <citation type="submission" date="2023-07" db="EMBL/GenBank/DDBJ databases">
        <title>Genomic Encyclopedia of Type Strains, Phase IV (KMG-IV): sequencing the most valuable type-strain genomes for metagenomic binning, comparative biology and taxonomic classification.</title>
        <authorList>
            <person name="Goeker M."/>
        </authorList>
    </citation>
    <scope>NUCLEOTIDE SEQUENCE</scope>
    <source>
        <strain evidence="2">DSM 19569</strain>
    </source>
</reference>
<keyword evidence="2" id="KW-0560">Oxidoreductase</keyword>
<protein>
    <submittedName>
        <fullName evidence="2">Quercetin dioxygenase-like cupin family protein</fullName>
    </submittedName>
</protein>
<dbReference type="SUPFAM" id="SSF51182">
    <property type="entry name" value="RmlC-like cupins"/>
    <property type="match status" value="1"/>
</dbReference>
<proteinExistence type="predicted"/>
<feature type="domain" description="Cupin type-2" evidence="1">
    <location>
        <begin position="34"/>
        <end position="104"/>
    </location>
</feature>
<name>A0AAJ1TWT4_9HYPH</name>
<accession>A0AAJ1TWT4</accession>
<dbReference type="GO" id="GO:0051213">
    <property type="term" value="F:dioxygenase activity"/>
    <property type="evidence" value="ECO:0007669"/>
    <property type="project" value="UniProtKB-KW"/>
</dbReference>
<evidence type="ECO:0000259" key="1">
    <source>
        <dbReference type="Pfam" id="PF07883"/>
    </source>
</evidence>